<proteinExistence type="inferred from homology"/>
<dbReference type="SUPFAM" id="SSF48208">
    <property type="entry name" value="Six-hairpin glycosidases"/>
    <property type="match status" value="1"/>
</dbReference>
<name>A0A2T0FFS4_9ASCO</name>
<dbReference type="STRING" id="45607.A0A2T0FFS4"/>
<gene>
    <name evidence="12" type="ORF">B9G98_01437</name>
</gene>
<feature type="chain" id="PRO_5015400437" description="glucan 1,4-alpha-glucosidase" evidence="10">
    <location>
        <begin position="22"/>
        <end position="430"/>
    </location>
</feature>
<evidence type="ECO:0000313" key="13">
    <source>
        <dbReference type="Proteomes" id="UP000238350"/>
    </source>
</evidence>
<sequence length="430" mass="48452">MRWILGFIWSWLWSIDQSGRAFPSREWLLERTLANFDLPDGLPGLSVASPSTTRPNYYYHWIRDGALAIGTLVGQLERHDDQYSDRIRALVESYISSSRQLQIVPTLSGTLGEPKFYIDGAPFNEPWGRPQNDGPALRVMALAKYAQSLSVARNHRLFQQVIRADLDFILSSWQDQCFDVWEEVYGVHFFTVLSQYGAVKAGAALAKQAGLGSYVQAYKATLRKMERYINTKFLAHELIFEHSPIYLAGRCGIDSASVLAVKTLTSLAGWTEPINGPLLVNMTDVRLHNTIEFLNADFQLRYPINYESPGGVGRYPEDAYDGYTVSLGNPWFLTTAAVAETLIANGLIDEAHAHVKFIAAHRGEDSLSEQINRYTGYMQGASSLTWSYTQVLELLETINDLNLDGRHPIQLDEPTYEPSPVWTWARFGIV</sequence>
<dbReference type="GO" id="GO:0000272">
    <property type="term" value="P:polysaccharide catabolic process"/>
    <property type="evidence" value="ECO:0007669"/>
    <property type="project" value="UniProtKB-KW"/>
</dbReference>
<evidence type="ECO:0000256" key="8">
    <source>
        <dbReference type="ARBA" id="ARBA00033442"/>
    </source>
</evidence>
<dbReference type="InterPro" id="IPR000165">
    <property type="entry name" value="Glucoamylase"/>
</dbReference>
<evidence type="ECO:0000256" key="7">
    <source>
        <dbReference type="ARBA" id="ARBA00023326"/>
    </source>
</evidence>
<feature type="domain" description="GH15-like" evidence="11">
    <location>
        <begin position="41"/>
        <end position="394"/>
    </location>
</feature>
<reference evidence="12 13" key="1">
    <citation type="submission" date="2017-04" db="EMBL/GenBank/DDBJ databases">
        <title>Genome sequencing of [Candida] sorbophila.</title>
        <authorList>
            <person name="Ahn J.O."/>
        </authorList>
    </citation>
    <scope>NUCLEOTIDE SEQUENCE [LARGE SCALE GENOMIC DNA]</scope>
    <source>
        <strain evidence="12 13">DS02</strain>
    </source>
</reference>
<comment type="similarity">
    <text evidence="2">Belongs to the glycosyl hydrolase 15 family.</text>
</comment>
<keyword evidence="10" id="KW-0732">Signal</keyword>
<dbReference type="GO" id="GO:0000324">
    <property type="term" value="C:fungal-type vacuole"/>
    <property type="evidence" value="ECO:0007669"/>
    <property type="project" value="TreeGrafter"/>
</dbReference>
<dbReference type="EMBL" id="NDIQ01000001">
    <property type="protein sequence ID" value="PRT53817.1"/>
    <property type="molecule type" value="Genomic_DNA"/>
</dbReference>
<comment type="caution">
    <text evidence="12">The sequence shown here is derived from an EMBL/GenBank/DDBJ whole genome shotgun (WGS) entry which is preliminary data.</text>
</comment>
<protein>
    <recommendedName>
        <fullName evidence="3">glucan 1,4-alpha-glucosidase</fullName>
        <ecNumber evidence="3">3.2.1.3</ecNumber>
    </recommendedName>
    <alternativeName>
        <fullName evidence="9">1,4-alpha-D-glucan glucohydrolase</fullName>
    </alternativeName>
    <alternativeName>
        <fullName evidence="8">Glucan 1,4-alpha-glucosidase</fullName>
    </alternativeName>
</protein>
<feature type="signal peptide" evidence="10">
    <location>
        <begin position="1"/>
        <end position="21"/>
    </location>
</feature>
<accession>A0A2T0FFS4</accession>
<evidence type="ECO:0000313" key="12">
    <source>
        <dbReference type="EMBL" id="PRT53817.1"/>
    </source>
</evidence>
<evidence type="ECO:0000259" key="11">
    <source>
        <dbReference type="Pfam" id="PF00723"/>
    </source>
</evidence>
<evidence type="ECO:0000256" key="2">
    <source>
        <dbReference type="ARBA" id="ARBA00006188"/>
    </source>
</evidence>
<keyword evidence="5" id="KW-0119">Carbohydrate metabolism</keyword>
<organism evidence="12 13">
    <name type="scientific">Wickerhamiella sorbophila</name>
    <dbReference type="NCBI Taxonomy" id="45607"/>
    <lineage>
        <taxon>Eukaryota</taxon>
        <taxon>Fungi</taxon>
        <taxon>Dikarya</taxon>
        <taxon>Ascomycota</taxon>
        <taxon>Saccharomycotina</taxon>
        <taxon>Dipodascomycetes</taxon>
        <taxon>Dipodascales</taxon>
        <taxon>Trichomonascaceae</taxon>
        <taxon>Wickerhamiella</taxon>
    </lineage>
</organism>
<dbReference type="Proteomes" id="UP000238350">
    <property type="component" value="Unassembled WGS sequence"/>
</dbReference>
<evidence type="ECO:0000256" key="3">
    <source>
        <dbReference type="ARBA" id="ARBA00012593"/>
    </source>
</evidence>
<dbReference type="AlphaFoldDB" id="A0A2T0FFS4"/>
<dbReference type="InterPro" id="IPR012341">
    <property type="entry name" value="6hp_glycosidase-like_sf"/>
</dbReference>
<dbReference type="GO" id="GO:0004339">
    <property type="term" value="F:glucan 1,4-alpha-glucosidase activity"/>
    <property type="evidence" value="ECO:0007669"/>
    <property type="project" value="UniProtKB-EC"/>
</dbReference>
<dbReference type="PANTHER" id="PTHR31616:SF9">
    <property type="entry name" value="GLUCOAMYLASE, INTRACELLULAR SPORULATION-SPECIFIC"/>
    <property type="match status" value="1"/>
</dbReference>
<evidence type="ECO:0000256" key="9">
    <source>
        <dbReference type="ARBA" id="ARBA00033473"/>
    </source>
</evidence>
<evidence type="ECO:0000256" key="4">
    <source>
        <dbReference type="ARBA" id="ARBA00022801"/>
    </source>
</evidence>
<keyword evidence="4" id="KW-0378">Hydrolase</keyword>
<dbReference type="PANTHER" id="PTHR31616">
    <property type="entry name" value="TREHALASE"/>
    <property type="match status" value="1"/>
</dbReference>
<dbReference type="RefSeq" id="XP_024663763.1">
    <property type="nucleotide sequence ID" value="XM_024807995.1"/>
</dbReference>
<comment type="catalytic activity">
    <reaction evidence="1">
        <text>Hydrolysis of terminal (1-&gt;4)-linked alpha-D-glucose residues successively from non-reducing ends of the chains with release of beta-D-glucose.</text>
        <dbReference type="EC" id="3.2.1.3"/>
    </reaction>
</comment>
<dbReference type="PRINTS" id="PR00736">
    <property type="entry name" value="GLHYDRLASE15"/>
</dbReference>
<keyword evidence="7" id="KW-0624">Polysaccharide degradation</keyword>
<dbReference type="InterPro" id="IPR011613">
    <property type="entry name" value="GH15-like"/>
</dbReference>
<evidence type="ECO:0000256" key="5">
    <source>
        <dbReference type="ARBA" id="ARBA00023277"/>
    </source>
</evidence>
<evidence type="ECO:0000256" key="10">
    <source>
        <dbReference type="SAM" id="SignalP"/>
    </source>
</evidence>
<dbReference type="Gene3D" id="1.50.10.10">
    <property type="match status" value="2"/>
</dbReference>
<dbReference type="Pfam" id="PF00723">
    <property type="entry name" value="Glyco_hydro_15"/>
    <property type="match status" value="1"/>
</dbReference>
<dbReference type="GeneID" id="36515186"/>
<keyword evidence="13" id="KW-1185">Reference proteome</keyword>
<keyword evidence="6" id="KW-0326">Glycosidase</keyword>
<dbReference type="OrthoDB" id="6123450at2759"/>
<dbReference type="EC" id="3.2.1.3" evidence="3"/>
<evidence type="ECO:0000256" key="6">
    <source>
        <dbReference type="ARBA" id="ARBA00023295"/>
    </source>
</evidence>
<evidence type="ECO:0000256" key="1">
    <source>
        <dbReference type="ARBA" id="ARBA00001863"/>
    </source>
</evidence>
<dbReference type="InterPro" id="IPR008928">
    <property type="entry name" value="6-hairpin_glycosidase_sf"/>
</dbReference>